<dbReference type="Gene3D" id="1.10.287.1490">
    <property type="match status" value="1"/>
</dbReference>
<reference evidence="6" key="1">
    <citation type="submission" date="2016-10" db="EMBL/GenBank/DDBJ databases">
        <authorList>
            <person name="Varghese N."/>
        </authorList>
    </citation>
    <scope>NUCLEOTIDE SEQUENCE [LARGE SCALE GENOMIC DNA]</scope>
    <source>
        <strain evidence="6">HL 19</strain>
    </source>
</reference>
<dbReference type="Pfam" id="PF00691">
    <property type="entry name" value="OmpA"/>
    <property type="match status" value="1"/>
</dbReference>
<evidence type="ECO:0000256" key="2">
    <source>
        <dbReference type="SAM" id="Coils"/>
    </source>
</evidence>
<dbReference type="InterPro" id="IPR050330">
    <property type="entry name" value="Bact_OuterMem_StrucFunc"/>
</dbReference>
<feature type="coiled-coil region" evidence="2">
    <location>
        <begin position="61"/>
        <end position="200"/>
    </location>
</feature>
<feature type="transmembrane region" description="Helical" evidence="3">
    <location>
        <begin position="21"/>
        <end position="43"/>
    </location>
</feature>
<evidence type="ECO:0000256" key="1">
    <source>
        <dbReference type="PROSITE-ProRule" id="PRU00473"/>
    </source>
</evidence>
<feature type="domain" description="OmpA-like" evidence="4">
    <location>
        <begin position="243"/>
        <end position="369"/>
    </location>
</feature>
<dbReference type="SUPFAM" id="SSF57997">
    <property type="entry name" value="Tropomyosin"/>
    <property type="match status" value="1"/>
</dbReference>
<sequence>MRRTRRGGDPTPNIWPGFTDALAGLVVALVFLLVLFFLFEVVLSRQVTGQEEIIGNLRSQVDRLAGILGESQEERERLEERLAESRQRRQELDAELARTREELAAVRERRQALEQDLAAARAEREASEEELAETREELTGARTNLDVLSERVAALNERLERMERALALEERERRAAEEQVSALEERVASQRQRVGEQQERIQAMAAQIRTQLLERVEELERYRSEFFGRLREVFADAPNIEIRGDRFVFQSEILFPSGEAALSDAGAEQLQRFVTVYDQVREEIPEGLDMIIQVEGHTDRVPVRGGRYGSNWELSTARALSVVHSLVNQGIRPGRLAAAGYGEYHPLTPGETPDQRRQNRRIELKITQR</sequence>
<accession>A0A0P9ES19</accession>
<dbReference type="InterPro" id="IPR006665">
    <property type="entry name" value="OmpA-like"/>
</dbReference>
<name>A0A0P9ES19_9GAMM</name>
<keyword evidence="3" id="KW-0812">Transmembrane</keyword>
<keyword evidence="3" id="KW-1133">Transmembrane helix</keyword>
<dbReference type="SUPFAM" id="SSF103088">
    <property type="entry name" value="OmpA-like"/>
    <property type="match status" value="1"/>
</dbReference>
<dbReference type="GO" id="GO:0016020">
    <property type="term" value="C:membrane"/>
    <property type="evidence" value="ECO:0007669"/>
    <property type="project" value="UniProtKB-UniRule"/>
</dbReference>
<keyword evidence="1 3" id="KW-0472">Membrane</keyword>
<dbReference type="EMBL" id="FMUN01000004">
    <property type="protein sequence ID" value="SCY24444.1"/>
    <property type="molecule type" value="Genomic_DNA"/>
</dbReference>
<dbReference type="RefSeq" id="WP_054964932.1">
    <property type="nucleotide sequence ID" value="NZ_FMUN01000004.1"/>
</dbReference>
<keyword evidence="2" id="KW-0175">Coiled coil</keyword>
<gene>
    <name evidence="5" type="ORF">SAMN05661077_1568</name>
</gene>
<dbReference type="InterPro" id="IPR036737">
    <property type="entry name" value="OmpA-like_sf"/>
</dbReference>
<dbReference type="OrthoDB" id="9815217at2"/>
<dbReference type="PROSITE" id="PS51123">
    <property type="entry name" value="OMPA_2"/>
    <property type="match status" value="1"/>
</dbReference>
<dbReference type="STRING" id="381306.AN478_01890"/>
<evidence type="ECO:0000259" key="4">
    <source>
        <dbReference type="PROSITE" id="PS51123"/>
    </source>
</evidence>
<dbReference type="Proteomes" id="UP000183104">
    <property type="component" value="Unassembled WGS sequence"/>
</dbReference>
<evidence type="ECO:0000313" key="5">
    <source>
        <dbReference type="EMBL" id="SCY24444.1"/>
    </source>
</evidence>
<dbReference type="PATRIC" id="fig|381306.5.peg.1932"/>
<dbReference type="PANTHER" id="PTHR30329:SF21">
    <property type="entry name" value="LIPOPROTEIN YIAD-RELATED"/>
    <property type="match status" value="1"/>
</dbReference>
<dbReference type="AlphaFoldDB" id="A0A0P9ES19"/>
<dbReference type="CDD" id="cd07185">
    <property type="entry name" value="OmpA_C-like"/>
    <property type="match status" value="1"/>
</dbReference>
<dbReference type="Gene3D" id="3.30.1330.60">
    <property type="entry name" value="OmpA-like domain"/>
    <property type="match status" value="1"/>
</dbReference>
<evidence type="ECO:0000313" key="6">
    <source>
        <dbReference type="Proteomes" id="UP000183104"/>
    </source>
</evidence>
<proteinExistence type="predicted"/>
<dbReference type="PANTHER" id="PTHR30329">
    <property type="entry name" value="STATOR ELEMENT OF FLAGELLAR MOTOR COMPLEX"/>
    <property type="match status" value="1"/>
</dbReference>
<evidence type="ECO:0000256" key="3">
    <source>
        <dbReference type="SAM" id="Phobius"/>
    </source>
</evidence>
<keyword evidence="6" id="KW-1185">Reference proteome</keyword>
<protein>
    <submittedName>
        <fullName evidence="5">Chemotaxis protein MotB</fullName>
    </submittedName>
</protein>
<organism evidence="5 6">
    <name type="scientific">Thiohalorhabdus denitrificans</name>
    <dbReference type="NCBI Taxonomy" id="381306"/>
    <lineage>
        <taxon>Bacteria</taxon>
        <taxon>Pseudomonadati</taxon>
        <taxon>Pseudomonadota</taxon>
        <taxon>Gammaproteobacteria</taxon>
        <taxon>Thiohalorhabdales</taxon>
        <taxon>Thiohalorhabdaceae</taxon>
        <taxon>Thiohalorhabdus</taxon>
    </lineage>
</organism>